<dbReference type="InterPro" id="IPR020846">
    <property type="entry name" value="MFS_dom"/>
</dbReference>
<evidence type="ECO:0000256" key="5">
    <source>
        <dbReference type="ARBA" id="ARBA00023136"/>
    </source>
</evidence>
<keyword evidence="2" id="KW-1003">Cell membrane</keyword>
<accession>A0A6L9Y1Y5</accession>
<feature type="transmembrane region" description="Helical" evidence="6">
    <location>
        <begin position="106"/>
        <end position="123"/>
    </location>
</feature>
<evidence type="ECO:0000256" key="6">
    <source>
        <dbReference type="SAM" id="Phobius"/>
    </source>
</evidence>
<sequence length="416" mass="42408">MTGSWRQSRPALIVALISCVLAFQLGVTMVTPVLDRIGNELGIPASAVGASQTLFFLAGGVSCLVCVRLSDRFGRKPLLFSIMIASTVGAFLIAFAPSVLTLMVGRTLQGWASAVFPLVYLLLRETLPGRRFGPAVGMVSAFGGGLFGVDGLIGGALGDRVGSRAVFMALAAFGALAVVASALIVPMVRPAPAIVARSGWRSAIADLRLLHGRSAWPFLLSTMCGIAGAFAVMTYLISLLSQDAMRGFGLDSTGTAIVFLVPAGLIALISAPIAGRLAPRFGWSRILRLGLAGSAAALAIVALFTSQLWIVFAATCLLGLSFNGTVLPMINGLSVLLTPAESPGLLPALNGVCVGVGASLGVALVAPLVASGSPGGYAGAFWLCCGLVVVALCAAFAVRLPDPLSAEVVPAMAVEA</sequence>
<dbReference type="AlphaFoldDB" id="A0A6L9Y1Y5"/>
<keyword evidence="4 6" id="KW-1133">Transmembrane helix</keyword>
<evidence type="ECO:0000259" key="8">
    <source>
        <dbReference type="PROSITE" id="PS51278"/>
    </source>
</evidence>
<feature type="transmembrane region" description="Helical" evidence="6">
    <location>
        <begin position="12"/>
        <end position="34"/>
    </location>
</feature>
<protein>
    <submittedName>
        <fullName evidence="9">MFS transporter</fullName>
    </submittedName>
</protein>
<dbReference type="InterPro" id="IPR017932">
    <property type="entry name" value="GATase_2_dom"/>
</dbReference>
<evidence type="ECO:0000259" key="7">
    <source>
        <dbReference type="PROSITE" id="PS50850"/>
    </source>
</evidence>
<dbReference type="RefSeq" id="WP_163290759.1">
    <property type="nucleotide sequence ID" value="NZ_JAAGWY010000004.1"/>
</dbReference>
<reference evidence="9 10" key="1">
    <citation type="journal article" date="2014" name="J. Microbiol.">
        <title>Diaminobutyricibacter tongyongensis gen. nov., sp. nov. and Homoserinibacter gongjuensis gen. nov., sp. nov. belong to the family Microbacteriaceae.</title>
        <authorList>
            <person name="Kim S.J."/>
            <person name="Ahn J.H."/>
            <person name="Weon H.Y."/>
            <person name="Hamada M."/>
            <person name="Suzuki K."/>
            <person name="Kwon S.W."/>
        </authorList>
    </citation>
    <scope>NUCLEOTIDE SEQUENCE [LARGE SCALE GENOMIC DNA]</scope>
    <source>
        <strain evidence="9 10">NBRC 108724</strain>
    </source>
</reference>
<comment type="subcellular location">
    <subcellularLocation>
        <location evidence="1">Cell membrane</location>
        <topology evidence="1">Multi-pass membrane protein</topology>
    </subcellularLocation>
</comment>
<feature type="domain" description="Major facilitator superfamily (MFS) profile" evidence="7">
    <location>
        <begin position="10"/>
        <end position="403"/>
    </location>
</feature>
<feature type="transmembrane region" description="Helical" evidence="6">
    <location>
        <begin position="310"/>
        <end position="337"/>
    </location>
</feature>
<dbReference type="InterPro" id="IPR011701">
    <property type="entry name" value="MFS"/>
</dbReference>
<dbReference type="Proteomes" id="UP000474967">
    <property type="component" value="Unassembled WGS sequence"/>
</dbReference>
<name>A0A6L9Y1Y5_9MICO</name>
<feature type="transmembrane region" description="Helical" evidence="6">
    <location>
        <begin position="79"/>
        <end position="100"/>
    </location>
</feature>
<dbReference type="InterPro" id="IPR050189">
    <property type="entry name" value="MFS_Efflux_Transporters"/>
</dbReference>
<evidence type="ECO:0000256" key="4">
    <source>
        <dbReference type="ARBA" id="ARBA00022989"/>
    </source>
</evidence>
<dbReference type="PANTHER" id="PTHR43124:SF3">
    <property type="entry name" value="CHLORAMPHENICOL EFFLUX PUMP RV0191"/>
    <property type="match status" value="1"/>
</dbReference>
<dbReference type="InterPro" id="IPR036259">
    <property type="entry name" value="MFS_trans_sf"/>
</dbReference>
<feature type="transmembrane region" description="Helical" evidence="6">
    <location>
        <begin position="46"/>
        <end position="67"/>
    </location>
</feature>
<feature type="transmembrane region" description="Helical" evidence="6">
    <location>
        <begin position="165"/>
        <end position="188"/>
    </location>
</feature>
<evidence type="ECO:0000256" key="1">
    <source>
        <dbReference type="ARBA" id="ARBA00004651"/>
    </source>
</evidence>
<gene>
    <name evidence="9" type="ORF">G3T36_15585</name>
</gene>
<keyword evidence="5 6" id="KW-0472">Membrane</keyword>
<evidence type="ECO:0000256" key="3">
    <source>
        <dbReference type="ARBA" id="ARBA00022692"/>
    </source>
</evidence>
<evidence type="ECO:0000313" key="9">
    <source>
        <dbReference type="EMBL" id="NEN07284.1"/>
    </source>
</evidence>
<feature type="transmembrane region" description="Helical" evidence="6">
    <location>
        <begin position="349"/>
        <end position="370"/>
    </location>
</feature>
<dbReference type="PANTHER" id="PTHR43124">
    <property type="entry name" value="PURINE EFFLUX PUMP PBUE"/>
    <property type="match status" value="1"/>
</dbReference>
<dbReference type="PROSITE" id="PS51278">
    <property type="entry name" value="GATASE_TYPE_2"/>
    <property type="match status" value="1"/>
</dbReference>
<keyword evidence="10" id="KW-1185">Reference proteome</keyword>
<dbReference type="GO" id="GO:0022857">
    <property type="term" value="F:transmembrane transporter activity"/>
    <property type="evidence" value="ECO:0007669"/>
    <property type="project" value="InterPro"/>
</dbReference>
<evidence type="ECO:0000256" key="2">
    <source>
        <dbReference type="ARBA" id="ARBA00022475"/>
    </source>
</evidence>
<comment type="caution">
    <text evidence="9">The sequence shown here is derived from an EMBL/GenBank/DDBJ whole genome shotgun (WGS) entry which is preliminary data.</text>
</comment>
<feature type="transmembrane region" description="Helical" evidence="6">
    <location>
        <begin position="253"/>
        <end position="274"/>
    </location>
</feature>
<dbReference type="EMBL" id="JAAGWY010000004">
    <property type="protein sequence ID" value="NEN07284.1"/>
    <property type="molecule type" value="Genomic_DNA"/>
</dbReference>
<dbReference type="Gene3D" id="1.20.1250.20">
    <property type="entry name" value="MFS general substrate transporter like domains"/>
    <property type="match status" value="1"/>
</dbReference>
<feature type="transmembrane region" description="Helical" evidence="6">
    <location>
        <begin position="135"/>
        <end position="153"/>
    </location>
</feature>
<proteinExistence type="predicted"/>
<dbReference type="PROSITE" id="PS50850">
    <property type="entry name" value="MFS"/>
    <property type="match status" value="1"/>
</dbReference>
<feature type="transmembrane region" description="Helical" evidence="6">
    <location>
        <begin position="376"/>
        <end position="398"/>
    </location>
</feature>
<dbReference type="SUPFAM" id="SSF103473">
    <property type="entry name" value="MFS general substrate transporter"/>
    <property type="match status" value="1"/>
</dbReference>
<keyword evidence="3 6" id="KW-0812">Transmembrane</keyword>
<dbReference type="Pfam" id="PF07690">
    <property type="entry name" value="MFS_1"/>
    <property type="match status" value="1"/>
</dbReference>
<dbReference type="GO" id="GO:0005886">
    <property type="term" value="C:plasma membrane"/>
    <property type="evidence" value="ECO:0007669"/>
    <property type="project" value="UniProtKB-SubCell"/>
</dbReference>
<evidence type="ECO:0000313" key="10">
    <source>
        <dbReference type="Proteomes" id="UP000474967"/>
    </source>
</evidence>
<feature type="domain" description="Glutamine amidotransferase type-2" evidence="8">
    <location>
        <begin position="224"/>
        <end position="416"/>
    </location>
</feature>
<feature type="transmembrane region" description="Helical" evidence="6">
    <location>
        <begin position="218"/>
        <end position="241"/>
    </location>
</feature>
<organism evidence="9 10">
    <name type="scientific">Leifsonia tongyongensis</name>
    <dbReference type="NCBI Taxonomy" id="1268043"/>
    <lineage>
        <taxon>Bacteria</taxon>
        <taxon>Bacillati</taxon>
        <taxon>Actinomycetota</taxon>
        <taxon>Actinomycetes</taxon>
        <taxon>Micrococcales</taxon>
        <taxon>Microbacteriaceae</taxon>
        <taxon>Leifsonia</taxon>
    </lineage>
</organism>
<feature type="transmembrane region" description="Helical" evidence="6">
    <location>
        <begin position="286"/>
        <end position="304"/>
    </location>
</feature>